<dbReference type="Gene3D" id="3.40.50.150">
    <property type="entry name" value="Vaccinia Virus protein VP39"/>
    <property type="match status" value="2"/>
</dbReference>
<feature type="domain" description="Methyltransferase small N-terminal" evidence="7">
    <location>
        <begin position="38"/>
        <end position="132"/>
    </location>
</feature>
<dbReference type="RefSeq" id="WP_284380485.1">
    <property type="nucleotide sequence ID" value="NZ_BSNM01000011.1"/>
</dbReference>
<evidence type="ECO:0000256" key="2">
    <source>
        <dbReference type="ARBA" id="ARBA00022552"/>
    </source>
</evidence>
<keyword evidence="3" id="KW-0489">Methyltransferase</keyword>
<dbReference type="GO" id="GO:0008990">
    <property type="term" value="F:rRNA (guanine-N2-)-methyltransferase activity"/>
    <property type="evidence" value="ECO:0007669"/>
    <property type="project" value="InterPro"/>
</dbReference>
<dbReference type="Proteomes" id="UP001161389">
    <property type="component" value="Unassembled WGS sequence"/>
</dbReference>
<reference evidence="8" key="2">
    <citation type="submission" date="2023-01" db="EMBL/GenBank/DDBJ databases">
        <title>Draft genome sequence of Litoribrevibacter albus strain NBRC 110071.</title>
        <authorList>
            <person name="Sun Q."/>
            <person name="Mori K."/>
        </authorList>
    </citation>
    <scope>NUCLEOTIDE SEQUENCE</scope>
    <source>
        <strain evidence="8">NBRC 110071</strain>
    </source>
</reference>
<dbReference type="Pfam" id="PF08468">
    <property type="entry name" value="MTS_N"/>
    <property type="match status" value="1"/>
</dbReference>
<organism evidence="8 9">
    <name type="scientific">Litoribrevibacter albus</name>
    <dbReference type="NCBI Taxonomy" id="1473156"/>
    <lineage>
        <taxon>Bacteria</taxon>
        <taxon>Pseudomonadati</taxon>
        <taxon>Pseudomonadota</taxon>
        <taxon>Gammaproteobacteria</taxon>
        <taxon>Oceanospirillales</taxon>
        <taxon>Oceanospirillaceae</taxon>
        <taxon>Litoribrevibacter</taxon>
    </lineage>
</organism>
<proteinExistence type="predicted"/>
<gene>
    <name evidence="8" type="ORF">GCM10007876_14920</name>
</gene>
<dbReference type="PROSITE" id="PS00092">
    <property type="entry name" value="N6_MTASE"/>
    <property type="match status" value="1"/>
</dbReference>
<keyword evidence="2" id="KW-0698">rRNA processing</keyword>
<accession>A0AA37S9Q7</accession>
<evidence type="ECO:0000256" key="5">
    <source>
        <dbReference type="ARBA" id="ARBA00022691"/>
    </source>
</evidence>
<evidence type="ECO:0000256" key="1">
    <source>
        <dbReference type="ARBA" id="ARBA00022490"/>
    </source>
</evidence>
<evidence type="ECO:0000313" key="9">
    <source>
        <dbReference type="Proteomes" id="UP001161389"/>
    </source>
</evidence>
<dbReference type="PANTHER" id="PTHR47816:SF4">
    <property type="entry name" value="RIBOSOMAL RNA SMALL SUBUNIT METHYLTRANSFERASE C"/>
    <property type="match status" value="1"/>
</dbReference>
<name>A0AA37S9Q7_9GAMM</name>
<evidence type="ECO:0000259" key="6">
    <source>
        <dbReference type="Pfam" id="PF05175"/>
    </source>
</evidence>
<dbReference type="CDD" id="cd02440">
    <property type="entry name" value="AdoMet_MTases"/>
    <property type="match status" value="1"/>
</dbReference>
<keyword evidence="1" id="KW-0963">Cytoplasm</keyword>
<dbReference type="Pfam" id="PF05175">
    <property type="entry name" value="MTS"/>
    <property type="match status" value="1"/>
</dbReference>
<keyword evidence="4" id="KW-0808">Transferase</keyword>
<dbReference type="InterPro" id="IPR007848">
    <property type="entry name" value="Small_mtfrase_dom"/>
</dbReference>
<dbReference type="PANTHER" id="PTHR47816">
    <property type="entry name" value="RIBOSOMAL RNA SMALL SUBUNIT METHYLTRANSFERASE C"/>
    <property type="match status" value="1"/>
</dbReference>
<evidence type="ECO:0000259" key="7">
    <source>
        <dbReference type="Pfam" id="PF08468"/>
    </source>
</evidence>
<dbReference type="InterPro" id="IPR002052">
    <property type="entry name" value="DNA_methylase_N6_adenine_CS"/>
</dbReference>
<dbReference type="PRINTS" id="PR00507">
    <property type="entry name" value="N12N6MTFRASE"/>
</dbReference>
<reference evidence="8" key="1">
    <citation type="journal article" date="2014" name="Int. J. Syst. Evol. Microbiol.">
        <title>Complete genome sequence of Corynebacterium casei LMG S-19264T (=DSM 44701T), isolated from a smear-ripened cheese.</title>
        <authorList>
            <consortium name="US DOE Joint Genome Institute (JGI-PGF)"/>
            <person name="Walter F."/>
            <person name="Albersmeier A."/>
            <person name="Kalinowski J."/>
            <person name="Ruckert C."/>
        </authorList>
    </citation>
    <scope>NUCLEOTIDE SEQUENCE</scope>
    <source>
        <strain evidence="8">NBRC 110071</strain>
    </source>
</reference>
<comment type="caution">
    <text evidence="8">The sequence shown here is derived from an EMBL/GenBank/DDBJ whole genome shotgun (WGS) entry which is preliminary data.</text>
</comment>
<dbReference type="InterPro" id="IPR029063">
    <property type="entry name" value="SAM-dependent_MTases_sf"/>
</dbReference>
<dbReference type="InterPro" id="IPR013675">
    <property type="entry name" value="Mtase_sm_N"/>
</dbReference>
<evidence type="ECO:0000256" key="3">
    <source>
        <dbReference type="ARBA" id="ARBA00022603"/>
    </source>
</evidence>
<dbReference type="EMBL" id="BSNM01000011">
    <property type="protein sequence ID" value="GLQ31013.1"/>
    <property type="molecule type" value="Genomic_DNA"/>
</dbReference>
<keyword evidence="9" id="KW-1185">Reference proteome</keyword>
<evidence type="ECO:0000313" key="8">
    <source>
        <dbReference type="EMBL" id="GLQ31013.1"/>
    </source>
</evidence>
<protein>
    <recommendedName>
        <fullName evidence="10">Class I SAM-dependent methyltransferase</fullName>
    </recommendedName>
</protein>
<dbReference type="GO" id="GO:0003676">
    <property type="term" value="F:nucleic acid binding"/>
    <property type="evidence" value="ECO:0007669"/>
    <property type="project" value="InterPro"/>
</dbReference>
<keyword evidence="5" id="KW-0949">S-adenosyl-L-methionine</keyword>
<feature type="domain" description="Methyltransferase small" evidence="6">
    <location>
        <begin position="173"/>
        <end position="347"/>
    </location>
</feature>
<evidence type="ECO:0008006" key="10">
    <source>
        <dbReference type="Google" id="ProtNLM"/>
    </source>
</evidence>
<evidence type="ECO:0000256" key="4">
    <source>
        <dbReference type="ARBA" id="ARBA00022679"/>
    </source>
</evidence>
<dbReference type="SUPFAM" id="SSF53335">
    <property type="entry name" value="S-adenosyl-L-methionine-dependent methyltransferases"/>
    <property type="match status" value="2"/>
</dbReference>
<dbReference type="InterPro" id="IPR046977">
    <property type="entry name" value="RsmC/RlmG"/>
</dbReference>
<dbReference type="AlphaFoldDB" id="A0AA37S9Q7"/>
<sequence length="359" mass="39799">MNLIYQEFIQAVKACSGPVLWVVDEHALHLTPSQLGDTSRITFITNRVDQMNSLTEDGLTCHYSDFEFDALPQSGFDLVLYRVSKEKAIVHHVINQAAQVLKPNGKLVLAGGKNEGIKTYVDKATKYLNAEKHIEKISKDDWIAELKNQHSDEPSLDDKNYRELIEINQQNGLSLISKPGVFGWNKVDQGSAYLIEQMPEFMKRLNLSKDQVTQSVIDLGCGYGYLLSSMPQFGFKTLVGTDNNAAAITAAKATLAANDLEGEIIAANCAEGIDQKFDVVVCNPPFHQGFSVEGELTDRFLASARRLLVSGGAAIFVVNAFIPIESKAKHYFKKVDELANNKKFKVIRLAGKKPYQAEL</sequence>